<dbReference type="Proteomes" id="UP000547674">
    <property type="component" value="Unassembled WGS sequence"/>
</dbReference>
<comment type="similarity">
    <text evidence="3 14">Belongs to the IPP transferase family.</text>
</comment>
<dbReference type="InterPro" id="IPR039657">
    <property type="entry name" value="Dimethylallyltransferase"/>
</dbReference>
<evidence type="ECO:0000256" key="1">
    <source>
        <dbReference type="ARBA" id="ARBA00001946"/>
    </source>
</evidence>
<reference evidence="16 17" key="1">
    <citation type="submission" date="2020-03" db="EMBL/GenBank/DDBJ databases">
        <title>Metabolic flexibility allows generalist bacteria to become dominant in a frequently disturbed ecosystem.</title>
        <authorList>
            <person name="Chen Y.-J."/>
            <person name="Leung P.M."/>
            <person name="Bay S.K."/>
            <person name="Hugenholtz P."/>
            <person name="Kessler A.J."/>
            <person name="Shelley G."/>
            <person name="Waite D.W."/>
            <person name="Cook P.L."/>
            <person name="Greening C."/>
        </authorList>
    </citation>
    <scope>NUCLEOTIDE SEQUENCE [LARGE SCALE GENOMIC DNA]</scope>
    <source>
        <strain evidence="16">SS_bin_28</strain>
    </source>
</reference>
<dbReference type="Gene3D" id="1.10.20.140">
    <property type="match status" value="1"/>
</dbReference>
<evidence type="ECO:0000256" key="4">
    <source>
        <dbReference type="ARBA" id="ARBA00012665"/>
    </source>
</evidence>
<evidence type="ECO:0000256" key="5">
    <source>
        <dbReference type="ARBA" id="ARBA00017477"/>
    </source>
</evidence>
<feature type="non-terminal residue" evidence="16">
    <location>
        <position position="307"/>
    </location>
</feature>
<gene>
    <name evidence="16" type="primary">miaA</name>
    <name evidence="16" type="ORF">HKN21_12145</name>
</gene>
<keyword evidence="7 12" id="KW-0819">tRNA processing</keyword>
<evidence type="ECO:0000256" key="3">
    <source>
        <dbReference type="ARBA" id="ARBA00005842"/>
    </source>
</evidence>
<evidence type="ECO:0000256" key="6">
    <source>
        <dbReference type="ARBA" id="ARBA00022679"/>
    </source>
</evidence>
<dbReference type="InterPro" id="IPR018022">
    <property type="entry name" value="IPT"/>
</dbReference>
<evidence type="ECO:0000256" key="12">
    <source>
        <dbReference type="RuleBase" id="RU003783"/>
    </source>
</evidence>
<dbReference type="SUPFAM" id="SSF52540">
    <property type="entry name" value="P-loop containing nucleoside triphosphate hydrolases"/>
    <property type="match status" value="2"/>
</dbReference>
<sequence length="307" mass="34432">MIEPMVLLGPTAAGKTDVSLDLAEQMNAEIISLDSRQIFKGLEIGSAAPTKEQQERITHHLVSCIEPSHPMSAGEFGRLAQAAIAEIKGRGKNVLMVGGSGLYLRAALGGLDDELPKDVESRAKLHERMETEGLKALHEELAEIDPKSAERISPGDSHRVLRALELYVITGKPASQLRTKGRRTDIPSRVVILHRDLEDLEERIEQRAENMVKAGLEQEVRALVDQGLTLETPVMRSVGYRETLDYFEHKDADQWVRKIVTGTRRYAKRQRTWFRGLTHAHWFLLEGSEDTQATAEELGEIFEQLEL</sequence>
<dbReference type="FunFam" id="1.10.20.140:FF:000001">
    <property type="entry name" value="tRNA dimethylallyltransferase"/>
    <property type="match status" value="1"/>
</dbReference>
<dbReference type="GO" id="GO:0052381">
    <property type="term" value="F:tRNA dimethylallyltransferase activity"/>
    <property type="evidence" value="ECO:0007669"/>
    <property type="project" value="UniProtKB-EC"/>
</dbReference>
<dbReference type="GO" id="GO:0006400">
    <property type="term" value="P:tRNA modification"/>
    <property type="evidence" value="ECO:0007669"/>
    <property type="project" value="TreeGrafter"/>
</dbReference>
<evidence type="ECO:0000256" key="13">
    <source>
        <dbReference type="RuleBase" id="RU003784"/>
    </source>
</evidence>
<evidence type="ECO:0000256" key="9">
    <source>
        <dbReference type="ARBA" id="ARBA00022840"/>
    </source>
</evidence>
<evidence type="ECO:0000256" key="7">
    <source>
        <dbReference type="ARBA" id="ARBA00022694"/>
    </source>
</evidence>
<dbReference type="PANTHER" id="PTHR11088:SF60">
    <property type="entry name" value="TRNA DIMETHYLALLYLTRANSFERASE"/>
    <property type="match status" value="1"/>
</dbReference>
<evidence type="ECO:0000256" key="2">
    <source>
        <dbReference type="ARBA" id="ARBA00003213"/>
    </source>
</evidence>
<proteinExistence type="inferred from homology"/>
<evidence type="ECO:0000256" key="11">
    <source>
        <dbReference type="ARBA" id="ARBA00049563"/>
    </source>
</evidence>
<dbReference type="GO" id="GO:0005524">
    <property type="term" value="F:ATP binding"/>
    <property type="evidence" value="ECO:0007669"/>
    <property type="project" value="UniProtKB-KW"/>
</dbReference>
<dbReference type="Gene3D" id="3.40.50.300">
    <property type="entry name" value="P-loop containing nucleotide triphosphate hydrolases"/>
    <property type="match status" value="1"/>
</dbReference>
<comment type="function">
    <text evidence="2 13">Catalyzes the transfer of a dimethylallyl group onto the adenine at position 37 in tRNAs that read codons beginning with uridine, leading to the formation of N6-(dimethylallyl)adenosine (i(6)A).</text>
</comment>
<evidence type="ECO:0000313" key="16">
    <source>
        <dbReference type="EMBL" id="NNF07503.1"/>
    </source>
</evidence>
<evidence type="ECO:0000256" key="14">
    <source>
        <dbReference type="RuleBase" id="RU003785"/>
    </source>
</evidence>
<comment type="caution">
    <text evidence="16">The sequence shown here is derived from an EMBL/GenBank/DDBJ whole genome shotgun (WGS) entry which is preliminary data.</text>
</comment>
<dbReference type="EMBL" id="JABDJR010000488">
    <property type="protein sequence ID" value="NNF07503.1"/>
    <property type="molecule type" value="Genomic_DNA"/>
</dbReference>
<organism evidence="16 17">
    <name type="scientific">Eiseniibacteriota bacterium</name>
    <dbReference type="NCBI Taxonomy" id="2212470"/>
    <lineage>
        <taxon>Bacteria</taxon>
        <taxon>Candidatus Eiseniibacteriota</taxon>
    </lineage>
</organism>
<comment type="cofactor">
    <cofactor evidence="1">
        <name>Mg(2+)</name>
        <dbReference type="ChEBI" id="CHEBI:18420"/>
    </cofactor>
</comment>
<dbReference type="NCBIfam" id="TIGR00174">
    <property type="entry name" value="miaA"/>
    <property type="match status" value="1"/>
</dbReference>
<dbReference type="HAMAP" id="MF_00185">
    <property type="entry name" value="IPP_trans"/>
    <property type="match status" value="1"/>
</dbReference>
<keyword evidence="8 14" id="KW-0547">Nucleotide-binding</keyword>
<keyword evidence="9 14" id="KW-0067">ATP-binding</keyword>
<evidence type="ECO:0000256" key="15">
    <source>
        <dbReference type="SAM" id="Coils"/>
    </source>
</evidence>
<dbReference type="AlphaFoldDB" id="A0A7Y2E936"/>
<evidence type="ECO:0000256" key="8">
    <source>
        <dbReference type="ARBA" id="ARBA00022741"/>
    </source>
</evidence>
<keyword evidence="6 14" id="KW-0808">Transferase</keyword>
<protein>
    <recommendedName>
        <fullName evidence="5 12">tRNA dimethylallyltransferase</fullName>
        <ecNumber evidence="4 12">2.5.1.75</ecNumber>
    </recommendedName>
</protein>
<accession>A0A7Y2E936</accession>
<name>A0A7Y2E936_UNCEI</name>
<feature type="coiled-coil region" evidence="15">
    <location>
        <begin position="190"/>
        <end position="217"/>
    </location>
</feature>
<dbReference type="PANTHER" id="PTHR11088">
    <property type="entry name" value="TRNA DIMETHYLALLYLTRANSFERASE"/>
    <property type="match status" value="1"/>
</dbReference>
<evidence type="ECO:0000313" key="17">
    <source>
        <dbReference type="Proteomes" id="UP000547674"/>
    </source>
</evidence>
<keyword evidence="10" id="KW-0460">Magnesium</keyword>
<comment type="catalytic activity">
    <reaction evidence="11 12">
        <text>adenosine(37) in tRNA + dimethylallyl diphosphate = N(6)-dimethylallyladenosine(37) in tRNA + diphosphate</text>
        <dbReference type="Rhea" id="RHEA:26482"/>
        <dbReference type="Rhea" id="RHEA-COMP:10162"/>
        <dbReference type="Rhea" id="RHEA-COMP:10375"/>
        <dbReference type="ChEBI" id="CHEBI:33019"/>
        <dbReference type="ChEBI" id="CHEBI:57623"/>
        <dbReference type="ChEBI" id="CHEBI:74411"/>
        <dbReference type="ChEBI" id="CHEBI:74415"/>
        <dbReference type="EC" id="2.5.1.75"/>
    </reaction>
</comment>
<dbReference type="EC" id="2.5.1.75" evidence="4 12"/>
<keyword evidence="15" id="KW-0175">Coiled coil</keyword>
<evidence type="ECO:0000256" key="10">
    <source>
        <dbReference type="ARBA" id="ARBA00022842"/>
    </source>
</evidence>
<dbReference type="InterPro" id="IPR027417">
    <property type="entry name" value="P-loop_NTPase"/>
</dbReference>
<dbReference type="Pfam" id="PF01715">
    <property type="entry name" value="IPPT"/>
    <property type="match status" value="1"/>
</dbReference>